<keyword evidence="1" id="KW-0040">ANK repeat</keyword>
<dbReference type="AlphaFoldDB" id="A0AAD9UT13"/>
<dbReference type="PANTHER" id="PTHR46677">
    <property type="entry name" value="SMC5-SMC6 COMPLEX LOCALIZATION FACTOR PROTEIN 1"/>
    <property type="match status" value="1"/>
</dbReference>
<dbReference type="InterPro" id="IPR042479">
    <property type="entry name" value="Slf1"/>
</dbReference>
<dbReference type="Pfam" id="PF00023">
    <property type="entry name" value="Ank"/>
    <property type="match status" value="1"/>
</dbReference>
<proteinExistence type="predicted"/>
<dbReference type="Proteomes" id="UP001249851">
    <property type="component" value="Unassembled WGS sequence"/>
</dbReference>
<accession>A0AAD9UT13</accession>
<dbReference type="EMBL" id="JARQWQ010000144">
    <property type="protein sequence ID" value="KAK2548570.1"/>
    <property type="molecule type" value="Genomic_DNA"/>
</dbReference>
<dbReference type="SUPFAM" id="SSF48403">
    <property type="entry name" value="Ankyrin repeat"/>
    <property type="match status" value="1"/>
</dbReference>
<dbReference type="GO" id="GO:0006974">
    <property type="term" value="P:DNA damage response"/>
    <property type="evidence" value="ECO:0007669"/>
    <property type="project" value="TreeGrafter"/>
</dbReference>
<dbReference type="SMART" id="SM00248">
    <property type="entry name" value="ANK"/>
    <property type="match status" value="3"/>
</dbReference>
<name>A0AAD9UT13_ACRCE</name>
<sequence>MNSIDGYLEESHQSTVLDVIQSFMTRVRYPPASLFFTVIDYLQKSASRAQAIKAFLLLQRLLILHPPSERGPLYQPTLGVRSSAEGTSAERSVCDWDFLKTICSLLSPNESLSRLKQSLLWRVFWPGSSAVSFNTRLRELFSISWNAAYRACDDPIGIPVLHTLQSIIAMLSRIHVLSDLHSMKCTDKSLGARLTETSRTFVTELAYGGWQHGGTCLKRFLETCGSTWLKMHVTDLLLANYSDCVVPLERRSMKMKLLSLEKIVLYYFLLVPSAAVDPSSPAAKRATRRIAIPLRDIAVPRAQNASYNAPTGGMSRRNHFFGLSSVGETKLHIACIKNDLAKVKQLLAAGEDANSVDYVGWTPLHEACNHGHLECVRALLKNRQPVLEINSEDGIKRRLVSLNILTTQFVFSDPSRVLNLLTAPKCGTTPLHDAAENNHLKVVELLVSTGGLPLLQAKNDRGQTPYDVSSDARIKEFLQSTKNKMSGSPSCSSTEAIYLTLPKLSPERCEEYTLILSHLVQSYFRTSRGTGTAEDWLNFSAHVDNLECHVAKLLGIRPLPSVVAIRLAAMKMLID</sequence>
<comment type="caution">
    <text evidence="2">The sequence shown here is derived from an EMBL/GenBank/DDBJ whole genome shotgun (WGS) entry which is preliminary data.</text>
</comment>
<dbReference type="PANTHER" id="PTHR46677:SF1">
    <property type="entry name" value="SMC5-SMC6 COMPLEX LOCALIZATION FACTOR PROTEIN 1"/>
    <property type="match status" value="1"/>
</dbReference>
<protein>
    <submittedName>
        <fullName evidence="2">BRCA1-associated RING domain protein 1</fullName>
    </submittedName>
</protein>
<dbReference type="Gene3D" id="1.25.40.20">
    <property type="entry name" value="Ankyrin repeat-containing domain"/>
    <property type="match status" value="1"/>
</dbReference>
<gene>
    <name evidence="2" type="ORF">P5673_031240</name>
</gene>
<feature type="repeat" description="ANK" evidence="1">
    <location>
        <begin position="359"/>
        <end position="391"/>
    </location>
</feature>
<feature type="repeat" description="ANK" evidence="1">
    <location>
        <begin position="426"/>
        <end position="450"/>
    </location>
</feature>
<dbReference type="PROSITE" id="PS50297">
    <property type="entry name" value="ANK_REP_REGION"/>
    <property type="match status" value="3"/>
</dbReference>
<dbReference type="Pfam" id="PF12796">
    <property type="entry name" value="Ank_2"/>
    <property type="match status" value="1"/>
</dbReference>
<organism evidence="2 3">
    <name type="scientific">Acropora cervicornis</name>
    <name type="common">Staghorn coral</name>
    <dbReference type="NCBI Taxonomy" id="6130"/>
    <lineage>
        <taxon>Eukaryota</taxon>
        <taxon>Metazoa</taxon>
        <taxon>Cnidaria</taxon>
        <taxon>Anthozoa</taxon>
        <taxon>Hexacorallia</taxon>
        <taxon>Scleractinia</taxon>
        <taxon>Astrocoeniina</taxon>
        <taxon>Acroporidae</taxon>
        <taxon>Acropora</taxon>
    </lineage>
</organism>
<evidence type="ECO:0000313" key="2">
    <source>
        <dbReference type="EMBL" id="KAK2548570.1"/>
    </source>
</evidence>
<dbReference type="GO" id="GO:0005634">
    <property type="term" value="C:nucleus"/>
    <property type="evidence" value="ECO:0007669"/>
    <property type="project" value="TreeGrafter"/>
</dbReference>
<reference evidence="2" key="2">
    <citation type="journal article" date="2023" name="Science">
        <title>Genomic signatures of disease resistance in endangered staghorn corals.</title>
        <authorList>
            <person name="Vollmer S.V."/>
            <person name="Selwyn J.D."/>
            <person name="Despard B.A."/>
            <person name="Roesel C.L."/>
        </authorList>
    </citation>
    <scope>NUCLEOTIDE SEQUENCE</scope>
    <source>
        <strain evidence="2">K2</strain>
    </source>
</reference>
<dbReference type="GO" id="GO:2000781">
    <property type="term" value="P:positive regulation of double-strand break repair"/>
    <property type="evidence" value="ECO:0007669"/>
    <property type="project" value="InterPro"/>
</dbReference>
<keyword evidence="3" id="KW-1185">Reference proteome</keyword>
<dbReference type="GO" id="GO:1990166">
    <property type="term" value="P:protein localization to site of double-strand break"/>
    <property type="evidence" value="ECO:0007669"/>
    <property type="project" value="TreeGrafter"/>
</dbReference>
<dbReference type="PROSITE" id="PS50088">
    <property type="entry name" value="ANK_REPEAT"/>
    <property type="match status" value="3"/>
</dbReference>
<feature type="repeat" description="ANK" evidence="1">
    <location>
        <begin position="326"/>
        <end position="358"/>
    </location>
</feature>
<dbReference type="InterPro" id="IPR036770">
    <property type="entry name" value="Ankyrin_rpt-contain_sf"/>
</dbReference>
<dbReference type="InterPro" id="IPR002110">
    <property type="entry name" value="Ankyrin_rpt"/>
</dbReference>
<dbReference type="GO" id="GO:0035861">
    <property type="term" value="C:site of double-strand break"/>
    <property type="evidence" value="ECO:0007669"/>
    <property type="project" value="TreeGrafter"/>
</dbReference>
<evidence type="ECO:0000313" key="3">
    <source>
        <dbReference type="Proteomes" id="UP001249851"/>
    </source>
</evidence>
<reference evidence="2" key="1">
    <citation type="journal article" date="2023" name="G3 (Bethesda)">
        <title>Whole genome assembly and annotation of the endangered Caribbean coral Acropora cervicornis.</title>
        <authorList>
            <person name="Selwyn J.D."/>
            <person name="Vollmer S.V."/>
        </authorList>
    </citation>
    <scope>NUCLEOTIDE SEQUENCE</scope>
    <source>
        <strain evidence="2">K2</strain>
    </source>
</reference>
<evidence type="ECO:0000256" key="1">
    <source>
        <dbReference type="PROSITE-ProRule" id="PRU00023"/>
    </source>
</evidence>